<dbReference type="AlphaFoldDB" id="A0A9P8TN92"/>
<dbReference type="Proteomes" id="UP000774326">
    <property type="component" value="Unassembled WGS sequence"/>
</dbReference>
<evidence type="ECO:0000313" key="3">
    <source>
        <dbReference type="Proteomes" id="UP000774326"/>
    </source>
</evidence>
<proteinExistence type="predicted"/>
<name>A0A9P8TN92_WICPI</name>
<protein>
    <submittedName>
        <fullName evidence="2">Uncharacterized protein</fullName>
    </submittedName>
</protein>
<accession>A0A9P8TN92</accession>
<gene>
    <name evidence="2" type="ORF">WICPIJ_004082</name>
</gene>
<organism evidence="2 3">
    <name type="scientific">Wickerhamomyces pijperi</name>
    <name type="common">Yeast</name>
    <name type="synonym">Pichia pijperi</name>
    <dbReference type="NCBI Taxonomy" id="599730"/>
    <lineage>
        <taxon>Eukaryota</taxon>
        <taxon>Fungi</taxon>
        <taxon>Dikarya</taxon>
        <taxon>Ascomycota</taxon>
        <taxon>Saccharomycotina</taxon>
        <taxon>Saccharomycetes</taxon>
        <taxon>Phaffomycetales</taxon>
        <taxon>Wickerhamomycetaceae</taxon>
        <taxon>Wickerhamomyces</taxon>
    </lineage>
</organism>
<evidence type="ECO:0000256" key="1">
    <source>
        <dbReference type="SAM" id="Coils"/>
    </source>
</evidence>
<sequence>MNTNTEQKTQHTYRELRNRFGLPDEVTPLTQAERQKVLSELKYNYEDIDKLVKRNKLYKEVISKEVGILSIKLIPSGYPDADKTVQYMDDRVSRSRVTTNITTVTLRQDDWDNYLKSEKPSIEFPFRPSTDSKLVQFWKKWVREKVITEETLDKLFDLKFVIVEIHEMSGCWTQSNSFNVIPIDLLFHNVCFNSETSKYQIIDKDLLTKPKTNIHIAYCSLLTNLLCDDTCYNCNKGECRTHYKTRSACNRKAKKDHLKLNHSTFDPEKEMKKKKFTLIPKPTPLKFHPLKTLQSNGYTAHPSCAAFKPLVPAGGCIISEEQAYTCPSFAELYRDQGAEGKGVNTGPFLGEINDAGLTIEDLYIKDFKISSAMPNAGSDSDETSTKHTFHIPNKLSCTIEFWFIPSDREGKDQPEITLPNVKRLGSLLAIQNASCEADGFMTAECMGNVKGMSFEKDVIEFLKNEKKFKKQSEKKGADMEKYTTTRFTPHAPRSYHSPYTYERVVRTHSEFFDKLSKSTAIAKELESLKKKIAELILKEKEEEVESYKTEQFLEDECGNEIIPEKQPTETQLLLESTIKQFHLLKGALTSYQITADEMKALVRPDMETLSITQSLSSTYEAQCHRLVSNVGGYTDIQRGIQTLYEALLIYDMNYHGVAEKYDIIRFKTSLNQREFENLFRAKIFKKAKDSVDAYLSSDKNPKYLPIKWIERFIEIHLTFKVEDPIIPQVNLVAKENERLIRRNSWKMKQHEESLKRQKEKERKQERPDEFWADIWKKAELSTRKVN</sequence>
<keyword evidence="3" id="KW-1185">Reference proteome</keyword>
<feature type="coiled-coil region" evidence="1">
    <location>
        <begin position="522"/>
        <end position="550"/>
    </location>
</feature>
<comment type="caution">
    <text evidence="2">The sequence shown here is derived from an EMBL/GenBank/DDBJ whole genome shotgun (WGS) entry which is preliminary data.</text>
</comment>
<reference evidence="2" key="1">
    <citation type="journal article" date="2021" name="Open Biol.">
        <title>Shared evolutionary footprints suggest mitochondrial oxidative damage underlies multiple complex I losses in fungi.</title>
        <authorList>
            <person name="Schikora-Tamarit M.A."/>
            <person name="Marcet-Houben M."/>
            <person name="Nosek J."/>
            <person name="Gabaldon T."/>
        </authorList>
    </citation>
    <scope>NUCLEOTIDE SEQUENCE</scope>
    <source>
        <strain evidence="2">CBS2887</strain>
    </source>
</reference>
<evidence type="ECO:0000313" key="2">
    <source>
        <dbReference type="EMBL" id="KAH3684950.1"/>
    </source>
</evidence>
<dbReference type="EMBL" id="JAEUBG010002250">
    <property type="protein sequence ID" value="KAH3684950.1"/>
    <property type="molecule type" value="Genomic_DNA"/>
</dbReference>
<reference evidence="2" key="2">
    <citation type="submission" date="2021-01" db="EMBL/GenBank/DDBJ databases">
        <authorList>
            <person name="Schikora-Tamarit M.A."/>
        </authorList>
    </citation>
    <scope>NUCLEOTIDE SEQUENCE</scope>
    <source>
        <strain evidence="2">CBS2887</strain>
    </source>
</reference>
<keyword evidence="1" id="KW-0175">Coiled coil</keyword>